<sequence>RLKPLKQKYGSKICLIGNISATYVLTYGSIASTPELIRNGIDSVTSPSE</sequence>
<evidence type="ECO:0000313" key="1">
    <source>
        <dbReference type="EMBL" id="GAI69925.1"/>
    </source>
</evidence>
<reference evidence="1" key="1">
    <citation type="journal article" date="2014" name="Front. Microbiol.">
        <title>High frequency of phylogenetically diverse reductive dehalogenase-homologous genes in deep subseafloor sedimentary metagenomes.</title>
        <authorList>
            <person name="Kawai M."/>
            <person name="Futagami T."/>
            <person name="Toyoda A."/>
            <person name="Takaki Y."/>
            <person name="Nishi S."/>
            <person name="Hori S."/>
            <person name="Arai W."/>
            <person name="Tsubouchi T."/>
            <person name="Morono Y."/>
            <person name="Uchiyama I."/>
            <person name="Ito T."/>
            <person name="Fujiyama A."/>
            <person name="Inagaki F."/>
            <person name="Takami H."/>
        </authorList>
    </citation>
    <scope>NUCLEOTIDE SEQUENCE</scope>
    <source>
        <strain evidence="1">Expedition CK06-06</strain>
    </source>
</reference>
<gene>
    <name evidence="1" type="ORF">S06H3_65541</name>
</gene>
<dbReference type="EMBL" id="BARV01044178">
    <property type="protein sequence ID" value="GAI69925.1"/>
    <property type="molecule type" value="Genomic_DNA"/>
</dbReference>
<comment type="caution">
    <text evidence="1">The sequence shown here is derived from an EMBL/GenBank/DDBJ whole genome shotgun (WGS) entry which is preliminary data.</text>
</comment>
<name>X1S3A6_9ZZZZ</name>
<protein>
    <recommendedName>
        <fullName evidence="2">Uroporphyrinogen decarboxylase (URO-D) domain-containing protein</fullName>
    </recommendedName>
</protein>
<evidence type="ECO:0008006" key="2">
    <source>
        <dbReference type="Google" id="ProtNLM"/>
    </source>
</evidence>
<feature type="non-terminal residue" evidence="1">
    <location>
        <position position="1"/>
    </location>
</feature>
<organism evidence="1">
    <name type="scientific">marine sediment metagenome</name>
    <dbReference type="NCBI Taxonomy" id="412755"/>
    <lineage>
        <taxon>unclassified sequences</taxon>
        <taxon>metagenomes</taxon>
        <taxon>ecological metagenomes</taxon>
    </lineage>
</organism>
<dbReference type="AlphaFoldDB" id="X1S3A6"/>
<proteinExistence type="predicted"/>
<accession>X1S3A6</accession>